<keyword evidence="2" id="KW-0411">Iron-sulfur</keyword>
<keyword evidence="1" id="KW-0408">Iron</keyword>
<dbReference type="SUPFAM" id="SSF50692">
    <property type="entry name" value="ADC-like"/>
    <property type="match status" value="1"/>
</dbReference>
<gene>
    <name evidence="3" type="ORF">K0U00_50960</name>
</gene>
<feature type="non-terminal residue" evidence="3">
    <location>
        <position position="1"/>
    </location>
</feature>
<keyword evidence="4" id="KW-1185">Reference proteome</keyword>
<evidence type="ECO:0000313" key="4">
    <source>
        <dbReference type="Proteomes" id="UP001519887"/>
    </source>
</evidence>
<evidence type="ECO:0000256" key="2">
    <source>
        <dbReference type="ARBA" id="ARBA00023014"/>
    </source>
</evidence>
<evidence type="ECO:0000313" key="3">
    <source>
        <dbReference type="EMBL" id="MBW7462403.1"/>
    </source>
</evidence>
<dbReference type="InterPro" id="IPR009010">
    <property type="entry name" value="Asp_de-COase-like_dom_sf"/>
</dbReference>
<dbReference type="EMBL" id="JAHZIK010003895">
    <property type="protein sequence ID" value="MBW7462403.1"/>
    <property type="molecule type" value="Genomic_DNA"/>
</dbReference>
<comment type="caution">
    <text evidence="3">The sequence shown here is derived from an EMBL/GenBank/DDBJ whole genome shotgun (WGS) entry which is preliminary data.</text>
</comment>
<dbReference type="PANTHER" id="PTHR43742:SF6">
    <property type="entry name" value="OXIDOREDUCTASE YYAE-RELATED"/>
    <property type="match status" value="1"/>
</dbReference>
<accession>A0ABS7CNA1</accession>
<feature type="non-terminal residue" evidence="3">
    <location>
        <position position="100"/>
    </location>
</feature>
<dbReference type="InterPro" id="IPR050612">
    <property type="entry name" value="Prok_Mopterin_Oxidored"/>
</dbReference>
<dbReference type="Proteomes" id="UP001519887">
    <property type="component" value="Unassembled WGS sequence"/>
</dbReference>
<proteinExistence type="predicted"/>
<dbReference type="Gene3D" id="3.40.50.12440">
    <property type="match status" value="1"/>
</dbReference>
<evidence type="ECO:0000256" key="1">
    <source>
        <dbReference type="ARBA" id="ARBA00023004"/>
    </source>
</evidence>
<protein>
    <submittedName>
        <fullName evidence="3">Molybdopterin oxidoreductase family protein</fullName>
    </submittedName>
</protein>
<name>A0ABS7CNA1_9BACL</name>
<reference evidence="3 4" key="1">
    <citation type="submission" date="2021-07" db="EMBL/GenBank/DDBJ databases">
        <title>Paenibacillus radiodurans sp. nov., isolated from the southeastern edge of Tengger Desert.</title>
        <authorList>
            <person name="Zhang G."/>
        </authorList>
    </citation>
    <scope>NUCLEOTIDE SEQUENCE [LARGE SCALE GENOMIC DNA]</scope>
    <source>
        <strain evidence="3 4">CCM 7311</strain>
    </source>
</reference>
<sequence length="100" mass="11233">QFAMADVKPVLQDKLHTPSGRIELYSKAMQRSGYPALPTYVPLVDDGPHPLLFIPTANHNFLNSTFAGNDKHIRMEKAPRLYMNILDAEARGIRDGDTVR</sequence>
<keyword evidence="2" id="KW-0479">Metal-binding</keyword>
<dbReference type="PANTHER" id="PTHR43742">
    <property type="entry name" value="TRIMETHYLAMINE-N-OXIDE REDUCTASE"/>
    <property type="match status" value="1"/>
</dbReference>
<organism evidence="3 4">
    <name type="scientific">Paenibacillus sepulcri</name>
    <dbReference type="NCBI Taxonomy" id="359917"/>
    <lineage>
        <taxon>Bacteria</taxon>
        <taxon>Bacillati</taxon>
        <taxon>Bacillota</taxon>
        <taxon>Bacilli</taxon>
        <taxon>Bacillales</taxon>
        <taxon>Paenibacillaceae</taxon>
        <taxon>Paenibacillus</taxon>
    </lineage>
</organism>